<keyword evidence="3" id="KW-0677">Repeat</keyword>
<dbReference type="CDD" id="cd12148">
    <property type="entry name" value="fungal_TF_MHR"/>
    <property type="match status" value="1"/>
</dbReference>
<feature type="region of interest" description="Disordered" evidence="8">
    <location>
        <begin position="219"/>
        <end position="263"/>
    </location>
</feature>
<accession>A0A8E2F0H1</accession>
<feature type="compositionally biased region" description="Polar residues" evidence="8">
    <location>
        <begin position="229"/>
        <end position="250"/>
    </location>
</feature>
<evidence type="ECO:0000256" key="2">
    <source>
        <dbReference type="ARBA" id="ARBA00022723"/>
    </source>
</evidence>
<dbReference type="GO" id="GO:0006351">
    <property type="term" value="P:DNA-templated transcription"/>
    <property type="evidence" value="ECO:0007669"/>
    <property type="project" value="InterPro"/>
</dbReference>
<dbReference type="Pfam" id="PF04082">
    <property type="entry name" value="Fungal_trans"/>
    <property type="match status" value="1"/>
</dbReference>
<dbReference type="AlphaFoldDB" id="A0A8E2F0H1"/>
<feature type="compositionally biased region" description="Polar residues" evidence="8">
    <location>
        <begin position="65"/>
        <end position="95"/>
    </location>
</feature>
<comment type="subcellular location">
    <subcellularLocation>
        <location evidence="1">Nucleus</location>
    </subcellularLocation>
</comment>
<feature type="domain" description="C2H2-type" evidence="9">
    <location>
        <begin position="133"/>
        <end position="162"/>
    </location>
</feature>
<dbReference type="GO" id="GO:0005634">
    <property type="term" value="C:nucleus"/>
    <property type="evidence" value="ECO:0007669"/>
    <property type="project" value="UniProtKB-SubCell"/>
</dbReference>
<dbReference type="OrthoDB" id="6077919at2759"/>
<dbReference type="SUPFAM" id="SSF57667">
    <property type="entry name" value="beta-beta-alpha zinc fingers"/>
    <property type="match status" value="1"/>
</dbReference>
<keyword evidence="5" id="KW-0862">Zinc</keyword>
<evidence type="ECO:0000256" key="3">
    <source>
        <dbReference type="ARBA" id="ARBA00022737"/>
    </source>
</evidence>
<evidence type="ECO:0000313" key="11">
    <source>
        <dbReference type="Proteomes" id="UP000250140"/>
    </source>
</evidence>
<evidence type="ECO:0000256" key="5">
    <source>
        <dbReference type="ARBA" id="ARBA00022833"/>
    </source>
</evidence>
<sequence>MSDPTETSGRPLASNLPPSSEGPTQHSLTRRKRRRSSQSSDDRVGGTKSTSRRRLGTSKEASGPHTGSSRGDSSTMQRSPSPTEMQQEVNYTRTGRISKAKKGLKVHHCECGRSYTRAEHLRRHQKNHNQDALVCEYPDCGKTFFRPDLLQRHQERHDGTGKDESRRTSVYSAGSGAEPDPPVTSTLPTMSAAEMMTAVTQSISTPLFQPVAASPIPEVISDPRYKPTQFRTPKTPSTFGTFLRPNSNLIKQRPPYSHSASRQTSVAIPIGNADALYSINFTDPWSQSPQYSSSSGYASPGPGQDFSNMFPNSLFGQGSNRTRTSSNASFIENWSYPSTRSPTSAASTHPFSYINGEKSPATHSIGLAMNMTTSYPMPSIPMPTPQDSYLIFPKTVQQREEEEQAFLFPEQPFGMGADTYQFTNYLDNYWRLFHPSYPIIHKPTFDSVGGSPILKAAMLAIGAQYTDDAAAKAKSRTLHERCLKLLDQRDMDGAQTSRLCDLQTLFLLEVLSQYRARRLAKSLTKRFEEMYSNISHDMKLLSAYPTENLSSLQALDTNQHQWYQWVETSTKQHLLLCCYILETQQATLVARTPQPSIIPYVSGFNLPIPASLAVWNAASAVDWVLALQQQPQQPSYVCDVPAELSLKTRLPKLDVFQSSLVIAVNYNHFHNETPYLQAHPYPALNHVLDQSSLTQYHLLTAQLLQHIPLRALLAVSGESWILSEKVPSIATFAGFKSTLRTWLNELWTSDMEGQGVKPVRAALKTAITLLQHAMTTPSQTLRLEPGAEMSLYYAALVLWAVTLAATTRQNEAQSKAQPTRHPQHRSPTQSRRPSQGQAQLLSQVSGVSGPITLTSHMPGQTPNPNHPGAIGLLPSALAAPAPPPNTTSMLHTEIVPISLSFLSIAEVETDLLCMGPRLPQNLTQWQQGVGALLRWVKMRLRSGPVDGRDSVISTSSTGAGRGEGGELLDGVVGVLEKVLRRGWDGWGI</sequence>
<dbReference type="PANTHER" id="PTHR40626:SF30">
    <property type="entry name" value="FINGER DOMAIN PROTEIN, PUTATIVE (AFU_ORTHOLOGUE AFUA_4G13600)-RELATED"/>
    <property type="match status" value="1"/>
</dbReference>
<evidence type="ECO:0000259" key="9">
    <source>
        <dbReference type="PROSITE" id="PS50157"/>
    </source>
</evidence>
<dbReference type="Pfam" id="PF00096">
    <property type="entry name" value="zf-C2H2"/>
    <property type="match status" value="1"/>
</dbReference>
<feature type="region of interest" description="Disordered" evidence="8">
    <location>
        <begin position="153"/>
        <end position="184"/>
    </location>
</feature>
<feature type="region of interest" description="Disordered" evidence="8">
    <location>
        <begin position="810"/>
        <end position="879"/>
    </location>
</feature>
<dbReference type="InterPro" id="IPR007219">
    <property type="entry name" value="XnlR_reg_dom"/>
</dbReference>
<organism evidence="10 11">
    <name type="scientific">Glonium stellatum</name>
    <dbReference type="NCBI Taxonomy" id="574774"/>
    <lineage>
        <taxon>Eukaryota</taxon>
        <taxon>Fungi</taxon>
        <taxon>Dikarya</taxon>
        <taxon>Ascomycota</taxon>
        <taxon>Pezizomycotina</taxon>
        <taxon>Dothideomycetes</taxon>
        <taxon>Pleosporomycetidae</taxon>
        <taxon>Gloniales</taxon>
        <taxon>Gloniaceae</taxon>
        <taxon>Glonium</taxon>
    </lineage>
</organism>
<keyword evidence="6" id="KW-0539">Nucleus</keyword>
<evidence type="ECO:0000313" key="10">
    <source>
        <dbReference type="EMBL" id="OCL08307.1"/>
    </source>
</evidence>
<feature type="region of interest" description="Disordered" evidence="8">
    <location>
        <begin position="1"/>
        <end position="103"/>
    </location>
</feature>
<dbReference type="Proteomes" id="UP000250140">
    <property type="component" value="Unassembled WGS sequence"/>
</dbReference>
<keyword evidence="11" id="KW-1185">Reference proteome</keyword>
<dbReference type="GO" id="GO:0000981">
    <property type="term" value="F:DNA-binding transcription factor activity, RNA polymerase II-specific"/>
    <property type="evidence" value="ECO:0007669"/>
    <property type="project" value="InterPro"/>
</dbReference>
<feature type="compositionally biased region" description="Low complexity" evidence="8">
    <location>
        <begin position="867"/>
        <end position="879"/>
    </location>
</feature>
<dbReference type="GO" id="GO:0008270">
    <property type="term" value="F:zinc ion binding"/>
    <property type="evidence" value="ECO:0007669"/>
    <property type="project" value="UniProtKB-KW"/>
</dbReference>
<evidence type="ECO:0000256" key="8">
    <source>
        <dbReference type="SAM" id="MobiDB-lite"/>
    </source>
</evidence>
<evidence type="ECO:0000256" key="4">
    <source>
        <dbReference type="ARBA" id="ARBA00022771"/>
    </source>
</evidence>
<reference evidence="10 11" key="1">
    <citation type="journal article" date="2016" name="Nat. Commun.">
        <title>Ectomycorrhizal ecology is imprinted in the genome of the dominant symbiotic fungus Cenococcum geophilum.</title>
        <authorList>
            <consortium name="DOE Joint Genome Institute"/>
            <person name="Peter M."/>
            <person name="Kohler A."/>
            <person name="Ohm R.A."/>
            <person name="Kuo A."/>
            <person name="Krutzmann J."/>
            <person name="Morin E."/>
            <person name="Arend M."/>
            <person name="Barry K.W."/>
            <person name="Binder M."/>
            <person name="Choi C."/>
            <person name="Clum A."/>
            <person name="Copeland A."/>
            <person name="Grisel N."/>
            <person name="Haridas S."/>
            <person name="Kipfer T."/>
            <person name="LaButti K."/>
            <person name="Lindquist E."/>
            <person name="Lipzen A."/>
            <person name="Maire R."/>
            <person name="Meier B."/>
            <person name="Mihaltcheva S."/>
            <person name="Molinier V."/>
            <person name="Murat C."/>
            <person name="Poggeler S."/>
            <person name="Quandt C.A."/>
            <person name="Sperisen C."/>
            <person name="Tritt A."/>
            <person name="Tisserant E."/>
            <person name="Crous P.W."/>
            <person name="Henrissat B."/>
            <person name="Nehls U."/>
            <person name="Egli S."/>
            <person name="Spatafora J.W."/>
            <person name="Grigoriev I.V."/>
            <person name="Martin F.M."/>
        </authorList>
    </citation>
    <scope>NUCLEOTIDE SEQUENCE [LARGE SCALE GENOMIC DNA]</scope>
    <source>
        <strain evidence="10 11">CBS 207.34</strain>
    </source>
</reference>
<evidence type="ECO:0000256" key="6">
    <source>
        <dbReference type="ARBA" id="ARBA00023242"/>
    </source>
</evidence>
<dbReference type="InterPro" id="IPR051059">
    <property type="entry name" value="VerF-like"/>
</dbReference>
<feature type="compositionally biased region" description="Polar residues" evidence="8">
    <location>
        <begin position="16"/>
        <end position="27"/>
    </location>
</feature>
<keyword evidence="2" id="KW-0479">Metal-binding</keyword>
<dbReference type="EMBL" id="KV749679">
    <property type="protein sequence ID" value="OCL08307.1"/>
    <property type="molecule type" value="Genomic_DNA"/>
</dbReference>
<protein>
    <recommendedName>
        <fullName evidence="9">C2H2-type domain-containing protein</fullName>
    </recommendedName>
</protein>
<dbReference type="GO" id="GO:0000978">
    <property type="term" value="F:RNA polymerase II cis-regulatory region sequence-specific DNA binding"/>
    <property type="evidence" value="ECO:0007669"/>
    <property type="project" value="InterPro"/>
</dbReference>
<proteinExistence type="predicted"/>
<dbReference type="InterPro" id="IPR036236">
    <property type="entry name" value="Znf_C2H2_sf"/>
</dbReference>
<evidence type="ECO:0000256" key="7">
    <source>
        <dbReference type="PROSITE-ProRule" id="PRU00042"/>
    </source>
</evidence>
<dbReference type="GO" id="GO:0000785">
    <property type="term" value="C:chromatin"/>
    <property type="evidence" value="ECO:0007669"/>
    <property type="project" value="TreeGrafter"/>
</dbReference>
<dbReference type="Gene3D" id="3.30.160.60">
    <property type="entry name" value="Classic Zinc Finger"/>
    <property type="match status" value="1"/>
</dbReference>
<dbReference type="SMART" id="SM00355">
    <property type="entry name" value="ZnF_C2H2"/>
    <property type="match status" value="2"/>
</dbReference>
<dbReference type="InterPro" id="IPR013087">
    <property type="entry name" value="Znf_C2H2_type"/>
</dbReference>
<dbReference type="PROSITE" id="PS00028">
    <property type="entry name" value="ZINC_FINGER_C2H2_1"/>
    <property type="match status" value="1"/>
</dbReference>
<dbReference type="PROSITE" id="PS50157">
    <property type="entry name" value="ZINC_FINGER_C2H2_2"/>
    <property type="match status" value="2"/>
</dbReference>
<feature type="domain" description="C2H2-type" evidence="9">
    <location>
        <begin position="104"/>
        <end position="133"/>
    </location>
</feature>
<name>A0A8E2F0H1_9PEZI</name>
<dbReference type="PANTHER" id="PTHR40626">
    <property type="entry name" value="MIP31509P"/>
    <property type="match status" value="1"/>
</dbReference>
<feature type="compositionally biased region" description="Polar residues" evidence="8">
    <location>
        <begin position="825"/>
        <end position="863"/>
    </location>
</feature>
<evidence type="ECO:0000256" key="1">
    <source>
        <dbReference type="ARBA" id="ARBA00004123"/>
    </source>
</evidence>
<keyword evidence="4 7" id="KW-0863">Zinc-finger</keyword>
<feature type="compositionally biased region" description="Basic and acidic residues" evidence="8">
    <location>
        <begin position="153"/>
        <end position="167"/>
    </location>
</feature>
<gene>
    <name evidence="10" type="ORF">AOQ84DRAFT_376887</name>
</gene>